<dbReference type="EnsemblPlants" id="KQJ87932">
    <property type="protein sequence ID" value="KQJ87932"/>
    <property type="gene ID" value="BRADI_4g14285v3"/>
</dbReference>
<evidence type="ECO:0000313" key="3">
    <source>
        <dbReference type="EnsemblPlants" id="KQJ87932"/>
    </source>
</evidence>
<dbReference type="EMBL" id="CM000883">
    <property type="protein sequence ID" value="KQJ87932.1"/>
    <property type="molecule type" value="Genomic_DNA"/>
</dbReference>
<dbReference type="Pfam" id="PF00646">
    <property type="entry name" value="F-box"/>
    <property type="match status" value="1"/>
</dbReference>
<accession>A0A0Q3ENU7</accession>
<keyword evidence="4" id="KW-1185">Reference proteome</keyword>
<dbReference type="CDD" id="cd22157">
    <property type="entry name" value="F-box_AtFBW1-like"/>
    <property type="match status" value="1"/>
</dbReference>
<dbReference type="Gramene" id="KQJ87932">
    <property type="protein sequence ID" value="KQJ87932"/>
    <property type="gene ID" value="BRADI_4g14285v3"/>
</dbReference>
<feature type="domain" description="F-box" evidence="1">
    <location>
        <begin position="17"/>
        <end position="57"/>
    </location>
</feature>
<reference evidence="2 3" key="1">
    <citation type="journal article" date="2010" name="Nature">
        <title>Genome sequencing and analysis of the model grass Brachypodium distachyon.</title>
        <authorList>
            <consortium name="International Brachypodium Initiative"/>
        </authorList>
    </citation>
    <scope>NUCLEOTIDE SEQUENCE [LARGE SCALE GENOMIC DNA]</scope>
    <source>
        <strain evidence="2 3">Bd21</strain>
    </source>
</reference>
<dbReference type="PANTHER" id="PTHR31111">
    <property type="entry name" value="BNAA05G37150D PROTEIN-RELATED"/>
    <property type="match status" value="1"/>
</dbReference>
<dbReference type="SMART" id="SM00256">
    <property type="entry name" value="FBOX"/>
    <property type="match status" value="1"/>
</dbReference>
<gene>
    <name evidence="2" type="ORF">BRADI_4g14285v3</name>
</gene>
<dbReference type="InParanoid" id="A0A0Q3ENU7"/>
<dbReference type="SUPFAM" id="SSF81383">
    <property type="entry name" value="F-box domain"/>
    <property type="match status" value="1"/>
</dbReference>
<dbReference type="PANTHER" id="PTHR31111:SF133">
    <property type="entry name" value="OS07G0196600 PROTEIN"/>
    <property type="match status" value="1"/>
</dbReference>
<organism evidence="2">
    <name type="scientific">Brachypodium distachyon</name>
    <name type="common">Purple false brome</name>
    <name type="synonym">Trachynia distachya</name>
    <dbReference type="NCBI Taxonomy" id="15368"/>
    <lineage>
        <taxon>Eukaryota</taxon>
        <taxon>Viridiplantae</taxon>
        <taxon>Streptophyta</taxon>
        <taxon>Embryophyta</taxon>
        <taxon>Tracheophyta</taxon>
        <taxon>Spermatophyta</taxon>
        <taxon>Magnoliopsida</taxon>
        <taxon>Liliopsida</taxon>
        <taxon>Poales</taxon>
        <taxon>Poaceae</taxon>
        <taxon>BOP clade</taxon>
        <taxon>Pooideae</taxon>
        <taxon>Stipodae</taxon>
        <taxon>Brachypodieae</taxon>
        <taxon>Brachypodium</taxon>
    </lineage>
</organism>
<dbReference type="AlphaFoldDB" id="A0A0Q3ENU7"/>
<evidence type="ECO:0000313" key="2">
    <source>
        <dbReference type="EMBL" id="KQJ87932.1"/>
    </source>
</evidence>
<dbReference type="Gene3D" id="1.20.1280.50">
    <property type="match status" value="1"/>
</dbReference>
<reference evidence="3" key="3">
    <citation type="submission" date="2018-08" db="UniProtKB">
        <authorList>
            <consortium name="EnsemblPlants"/>
        </authorList>
    </citation>
    <scope>IDENTIFICATION</scope>
    <source>
        <strain evidence="3">cv. Bd21</strain>
    </source>
</reference>
<reference evidence="2" key="2">
    <citation type="submission" date="2017-06" db="EMBL/GenBank/DDBJ databases">
        <title>WGS assembly of Brachypodium distachyon.</title>
        <authorList>
            <consortium name="The International Brachypodium Initiative"/>
            <person name="Lucas S."/>
            <person name="Harmon-Smith M."/>
            <person name="Lail K."/>
            <person name="Tice H."/>
            <person name="Grimwood J."/>
            <person name="Bruce D."/>
            <person name="Barry K."/>
            <person name="Shu S."/>
            <person name="Lindquist E."/>
            <person name="Wang M."/>
            <person name="Pitluck S."/>
            <person name="Vogel J.P."/>
            <person name="Garvin D.F."/>
            <person name="Mockler T.C."/>
            <person name="Schmutz J."/>
            <person name="Rokhsar D."/>
            <person name="Bevan M.W."/>
        </authorList>
    </citation>
    <scope>NUCLEOTIDE SEQUENCE</scope>
    <source>
        <strain evidence="2">Bd21</strain>
    </source>
</reference>
<dbReference type="Proteomes" id="UP000008810">
    <property type="component" value="Chromosome 4"/>
</dbReference>
<dbReference type="OrthoDB" id="657759at2759"/>
<proteinExistence type="predicted"/>
<evidence type="ECO:0000259" key="1">
    <source>
        <dbReference type="SMART" id="SM00256"/>
    </source>
</evidence>
<name>A0A0Q3ENU7_BRADI</name>
<protein>
    <recommendedName>
        <fullName evidence="1">F-box domain-containing protein</fullName>
    </recommendedName>
</protein>
<dbReference type="InterPro" id="IPR001810">
    <property type="entry name" value="F-box_dom"/>
</dbReference>
<dbReference type="InterPro" id="IPR036047">
    <property type="entry name" value="F-box-like_dom_sf"/>
</dbReference>
<evidence type="ECO:0000313" key="4">
    <source>
        <dbReference type="Proteomes" id="UP000008810"/>
    </source>
</evidence>
<sequence length="341" mass="38193">MDHPASKRSKAAVPVLPPDDVTWEILLRLPVKSLCRFRATCRSWRSLLSDPAFIREYAFQRPGFVLAVSSADGDRINIVHQCQSPEGAAAGLSLHPGPLYLFESANNRVHVVSPDAGAMSALPVDELDGPTTQAWAGDEDTASYTLGRASQRKERCEQLCHVLTLSDSAGRWRPSPAPPFCVTTYLGQAQSVAIHSVVVRGVVYFLPDEYHPTFDFDPDPPPDFDANRVASFDLETEDWMPATIPGPRPIDTDRDTCLLFKLAELNSSLIVFHQDRTHRTVLDLWFMEDLEEEGVWVKKHSIQAKHLDGSKLLRVLDDGRMVFSYRGNRMIFNYEDGNCLI</sequence>